<reference evidence="2" key="1">
    <citation type="journal article" date="2023" name="G3 (Bethesda)">
        <title>A reference genome for the long-term kleptoplast-retaining sea slug Elysia crispata morphotype clarki.</title>
        <authorList>
            <person name="Eastman K.E."/>
            <person name="Pendleton A.L."/>
            <person name="Shaikh M.A."/>
            <person name="Suttiyut T."/>
            <person name="Ogas R."/>
            <person name="Tomko P."/>
            <person name="Gavelis G."/>
            <person name="Widhalm J.R."/>
            <person name="Wisecaver J.H."/>
        </authorList>
    </citation>
    <scope>NUCLEOTIDE SEQUENCE</scope>
    <source>
        <strain evidence="2">ECLA1</strain>
    </source>
</reference>
<dbReference type="Proteomes" id="UP001283361">
    <property type="component" value="Unassembled WGS sequence"/>
</dbReference>
<sequence length="103" mass="12585">MEETMWRKKRAFVQKMIFDSATKKSHRNSPLDYSNETEKLCKCFTSADTRLPFWPQDEQTWQCDTRQRKLWPGSTRSISQQHQLQQQHQQHQQQQQLQQQLFM</sequence>
<proteinExistence type="predicted"/>
<evidence type="ECO:0000256" key="1">
    <source>
        <dbReference type="SAM" id="MobiDB-lite"/>
    </source>
</evidence>
<comment type="caution">
    <text evidence="2">The sequence shown here is derived from an EMBL/GenBank/DDBJ whole genome shotgun (WGS) entry which is preliminary data.</text>
</comment>
<name>A0AAE1AC61_9GAST</name>
<organism evidence="2 3">
    <name type="scientific">Elysia crispata</name>
    <name type="common">lettuce slug</name>
    <dbReference type="NCBI Taxonomy" id="231223"/>
    <lineage>
        <taxon>Eukaryota</taxon>
        <taxon>Metazoa</taxon>
        <taxon>Spiralia</taxon>
        <taxon>Lophotrochozoa</taxon>
        <taxon>Mollusca</taxon>
        <taxon>Gastropoda</taxon>
        <taxon>Heterobranchia</taxon>
        <taxon>Euthyneura</taxon>
        <taxon>Panpulmonata</taxon>
        <taxon>Sacoglossa</taxon>
        <taxon>Placobranchoidea</taxon>
        <taxon>Plakobranchidae</taxon>
        <taxon>Elysia</taxon>
    </lineage>
</organism>
<evidence type="ECO:0000313" key="3">
    <source>
        <dbReference type="Proteomes" id="UP001283361"/>
    </source>
</evidence>
<accession>A0AAE1AC61</accession>
<keyword evidence="3" id="KW-1185">Reference proteome</keyword>
<dbReference type="AlphaFoldDB" id="A0AAE1AC61"/>
<dbReference type="EMBL" id="JAWDGP010002283">
    <property type="protein sequence ID" value="KAK3784316.1"/>
    <property type="molecule type" value="Genomic_DNA"/>
</dbReference>
<gene>
    <name evidence="2" type="ORF">RRG08_000787</name>
</gene>
<feature type="compositionally biased region" description="Low complexity" evidence="1">
    <location>
        <begin position="80"/>
        <end position="103"/>
    </location>
</feature>
<feature type="region of interest" description="Disordered" evidence="1">
    <location>
        <begin position="72"/>
        <end position="103"/>
    </location>
</feature>
<evidence type="ECO:0000313" key="2">
    <source>
        <dbReference type="EMBL" id="KAK3784316.1"/>
    </source>
</evidence>
<protein>
    <submittedName>
        <fullName evidence="2">Uncharacterized protein</fullName>
    </submittedName>
</protein>